<proteinExistence type="predicted"/>
<sequence>MMMEIWSKCISYSFGSPVRNWDKKRQEWLKCHPLFIVACDGVVVVAECQSLPVQEPNRTRSITVESTAMKFVYNNAFLHPKMVGVWTNLPPVRAAMVAHSEVEWI</sequence>
<evidence type="ECO:0000313" key="7">
    <source>
        <dbReference type="Proteomes" id="UP000593564"/>
    </source>
</evidence>
<protein>
    <submittedName>
        <fullName evidence="6">Uncharacterized protein</fullName>
    </submittedName>
</protein>
<keyword evidence="5" id="KW-0333">Golgi apparatus</keyword>
<reference evidence="7" key="1">
    <citation type="journal article" date="2020" name="Nat. Commun.">
        <title>Genome assembly of wild tea tree DASZ reveals pedigree and selection history of tea varieties.</title>
        <authorList>
            <person name="Zhang W."/>
            <person name="Zhang Y."/>
            <person name="Qiu H."/>
            <person name="Guo Y."/>
            <person name="Wan H."/>
            <person name="Zhang X."/>
            <person name="Scossa F."/>
            <person name="Alseekh S."/>
            <person name="Zhang Q."/>
            <person name="Wang P."/>
            <person name="Xu L."/>
            <person name="Schmidt M.H."/>
            <person name="Jia X."/>
            <person name="Li D."/>
            <person name="Zhu A."/>
            <person name="Guo F."/>
            <person name="Chen W."/>
            <person name="Ni D."/>
            <person name="Usadel B."/>
            <person name="Fernie A.R."/>
            <person name="Wen W."/>
        </authorList>
    </citation>
    <scope>NUCLEOTIDE SEQUENCE [LARGE SCALE GENOMIC DNA]</scope>
    <source>
        <strain evidence="7">cv. G240</strain>
    </source>
</reference>
<gene>
    <name evidence="6" type="ORF">HYC85_018551</name>
</gene>
<dbReference type="GO" id="GO:0000139">
    <property type="term" value="C:Golgi membrane"/>
    <property type="evidence" value="ECO:0007669"/>
    <property type="project" value="UniProtKB-SubCell"/>
</dbReference>
<keyword evidence="7" id="KW-1185">Reference proteome</keyword>
<evidence type="ECO:0000256" key="5">
    <source>
        <dbReference type="ARBA" id="ARBA00023034"/>
    </source>
</evidence>
<comment type="subcellular location">
    <subcellularLocation>
        <location evidence="1">Golgi apparatus membrane</location>
        <topology evidence="1">Single-pass type II membrane protein</topology>
    </subcellularLocation>
</comment>
<name>A0A7J7GYA6_CAMSI</name>
<dbReference type="GO" id="GO:0005802">
    <property type="term" value="C:trans-Golgi network"/>
    <property type="evidence" value="ECO:0007669"/>
    <property type="project" value="TreeGrafter"/>
</dbReference>
<dbReference type="InterPro" id="IPR008630">
    <property type="entry name" value="Glyco_trans_34"/>
</dbReference>
<keyword evidence="3" id="KW-0808">Transferase</keyword>
<dbReference type="GO" id="GO:0008378">
    <property type="term" value="F:galactosyltransferase activity"/>
    <property type="evidence" value="ECO:0007669"/>
    <property type="project" value="TreeGrafter"/>
</dbReference>
<dbReference type="Proteomes" id="UP000593564">
    <property type="component" value="Unassembled WGS sequence"/>
</dbReference>
<evidence type="ECO:0000256" key="2">
    <source>
        <dbReference type="ARBA" id="ARBA00022676"/>
    </source>
</evidence>
<dbReference type="GO" id="GO:0005768">
    <property type="term" value="C:endosome"/>
    <property type="evidence" value="ECO:0007669"/>
    <property type="project" value="TreeGrafter"/>
</dbReference>
<dbReference type="EMBL" id="JACBKZ010000008">
    <property type="protein sequence ID" value="KAF5944474.1"/>
    <property type="molecule type" value="Genomic_DNA"/>
</dbReference>
<organism evidence="6 7">
    <name type="scientific">Camellia sinensis</name>
    <name type="common">Tea plant</name>
    <name type="synonym">Thea sinensis</name>
    <dbReference type="NCBI Taxonomy" id="4442"/>
    <lineage>
        <taxon>Eukaryota</taxon>
        <taxon>Viridiplantae</taxon>
        <taxon>Streptophyta</taxon>
        <taxon>Embryophyta</taxon>
        <taxon>Tracheophyta</taxon>
        <taxon>Spermatophyta</taxon>
        <taxon>Magnoliopsida</taxon>
        <taxon>eudicotyledons</taxon>
        <taxon>Gunneridae</taxon>
        <taxon>Pentapetalae</taxon>
        <taxon>asterids</taxon>
        <taxon>Ericales</taxon>
        <taxon>Theaceae</taxon>
        <taxon>Camellia</taxon>
    </lineage>
</organism>
<reference evidence="6 7" key="2">
    <citation type="submission" date="2020-07" db="EMBL/GenBank/DDBJ databases">
        <title>Genome assembly of wild tea tree DASZ reveals pedigree and selection history of tea varieties.</title>
        <authorList>
            <person name="Zhang W."/>
        </authorList>
    </citation>
    <scope>NUCLEOTIDE SEQUENCE [LARGE SCALE GENOMIC DNA]</scope>
    <source>
        <strain evidence="7">cv. G240</strain>
        <tissue evidence="6">Leaf</tissue>
    </source>
</reference>
<evidence type="ECO:0000256" key="4">
    <source>
        <dbReference type="ARBA" id="ARBA00022968"/>
    </source>
</evidence>
<dbReference type="PANTHER" id="PTHR31311">
    <property type="entry name" value="XYLOGLUCAN 6-XYLOSYLTRANSFERASE 5-RELATED-RELATED"/>
    <property type="match status" value="1"/>
</dbReference>
<evidence type="ECO:0000256" key="1">
    <source>
        <dbReference type="ARBA" id="ARBA00004323"/>
    </source>
</evidence>
<evidence type="ECO:0000256" key="3">
    <source>
        <dbReference type="ARBA" id="ARBA00022679"/>
    </source>
</evidence>
<keyword evidence="2" id="KW-0328">Glycosyltransferase</keyword>
<keyword evidence="4" id="KW-0812">Transmembrane</keyword>
<dbReference type="PANTHER" id="PTHR31311:SF3">
    <property type="entry name" value="GLYCOSYLTRANSFERASE 7-RELATED"/>
    <property type="match status" value="1"/>
</dbReference>
<evidence type="ECO:0000313" key="6">
    <source>
        <dbReference type="EMBL" id="KAF5944474.1"/>
    </source>
</evidence>
<keyword evidence="4" id="KW-0735">Signal-anchor</keyword>
<comment type="caution">
    <text evidence="6">The sequence shown here is derived from an EMBL/GenBank/DDBJ whole genome shotgun (WGS) entry which is preliminary data.</text>
</comment>
<dbReference type="AlphaFoldDB" id="A0A7J7GYA6"/>
<accession>A0A7J7GYA6</accession>